<dbReference type="AlphaFoldDB" id="A0A6Y2Z7A8"/>
<keyword evidence="1" id="KW-0175">Coiled coil</keyword>
<dbReference type="EMBL" id="DAAGVZ010000004">
    <property type="protein sequence ID" value="HAB4785916.1"/>
    <property type="molecule type" value="Genomic_DNA"/>
</dbReference>
<accession>A0A6Y2Z7A8</accession>
<sequence>MSSPQTTSPQQACEAILIEGKRYNIEHGILPSENAVADRLLARGVELREAYGELYEKLQPRPPALKVFLDLLLSTAAFWSPEKIAEARVARDELAGVNRQIARKAEELAELLERRTELNNTSGFSSETHYHVCDVIEAASEHNYLFNSWVKDRLDALRGQFDLKYWPSLDQFLRELAADAENAGMEATDPLTAAATVASRPSRADFFKALFAAIEENSARNYGLLPTGFKLTDGTLASLANCALDLGPDELADSTYVKRLRQRERNGGK</sequence>
<proteinExistence type="predicted"/>
<organism evidence="2">
    <name type="scientific">Salmonella enterica subsp. enterica serovar Agona</name>
    <dbReference type="NCBI Taxonomy" id="58095"/>
    <lineage>
        <taxon>Bacteria</taxon>
        <taxon>Pseudomonadati</taxon>
        <taxon>Pseudomonadota</taxon>
        <taxon>Gammaproteobacteria</taxon>
        <taxon>Enterobacterales</taxon>
        <taxon>Enterobacteriaceae</taxon>
        <taxon>Salmonella</taxon>
    </lineage>
</organism>
<reference evidence="2" key="2">
    <citation type="submission" date="2019-10" db="EMBL/GenBank/DDBJ databases">
        <authorList>
            <consortium name="NCBI Pathogen Detection Project"/>
        </authorList>
    </citation>
    <scope>NUCLEOTIDE SEQUENCE</scope>
    <source>
        <strain evidence="2">Salmonella enterica</strain>
    </source>
</reference>
<protein>
    <submittedName>
        <fullName evidence="2">Uncharacterized protein</fullName>
    </submittedName>
</protein>
<evidence type="ECO:0000313" key="2">
    <source>
        <dbReference type="EMBL" id="HAB4785916.1"/>
    </source>
</evidence>
<name>A0A6Y2Z7A8_SALET</name>
<feature type="coiled-coil region" evidence="1">
    <location>
        <begin position="87"/>
        <end position="121"/>
    </location>
</feature>
<comment type="caution">
    <text evidence="2">The sequence shown here is derived from an EMBL/GenBank/DDBJ whole genome shotgun (WGS) entry which is preliminary data.</text>
</comment>
<evidence type="ECO:0000256" key="1">
    <source>
        <dbReference type="SAM" id="Coils"/>
    </source>
</evidence>
<gene>
    <name evidence="2" type="ORF">GBZ56_02305</name>
</gene>
<reference evidence="2" key="1">
    <citation type="journal article" date="2018" name="Genome Biol.">
        <title>SKESA: strategic k-mer extension for scrupulous assemblies.</title>
        <authorList>
            <person name="Souvorov A."/>
            <person name="Agarwala R."/>
            <person name="Lipman D.J."/>
        </authorList>
    </citation>
    <scope>NUCLEOTIDE SEQUENCE</scope>
    <source>
        <strain evidence="2">Salmonella enterica</strain>
    </source>
</reference>